<reference evidence="1 2" key="1">
    <citation type="submission" date="2017-06" db="EMBL/GenBank/DDBJ databases">
        <title>Genome sequencing of cyanobaciteial culture collection at National Institute for Environmental Studies (NIES).</title>
        <authorList>
            <person name="Hirose Y."/>
            <person name="Shimura Y."/>
            <person name="Fujisawa T."/>
            <person name="Nakamura Y."/>
            <person name="Kawachi M."/>
        </authorList>
    </citation>
    <scope>NUCLEOTIDE SEQUENCE [LARGE SCALE GENOMIC DNA]</scope>
    <source>
        <strain evidence="1 2">NIES-267</strain>
    </source>
</reference>
<evidence type="ECO:0000313" key="1">
    <source>
        <dbReference type="EMBL" id="BAY81954.1"/>
    </source>
</evidence>
<name>A0A1Z4LL98_9CYAN</name>
<gene>
    <name evidence="1" type="ORF">NIES267_14320</name>
</gene>
<proteinExistence type="predicted"/>
<dbReference type="AlphaFoldDB" id="A0A1Z4LL98"/>
<keyword evidence="2" id="KW-1185">Reference proteome</keyword>
<organism evidence="1 2">
    <name type="scientific">Calothrix parasitica NIES-267</name>
    <dbReference type="NCBI Taxonomy" id="1973488"/>
    <lineage>
        <taxon>Bacteria</taxon>
        <taxon>Bacillati</taxon>
        <taxon>Cyanobacteriota</taxon>
        <taxon>Cyanophyceae</taxon>
        <taxon>Nostocales</taxon>
        <taxon>Calotrichaceae</taxon>
        <taxon>Calothrix</taxon>
    </lineage>
</organism>
<dbReference type="Proteomes" id="UP000218418">
    <property type="component" value="Chromosome"/>
</dbReference>
<protein>
    <submittedName>
        <fullName evidence="1">Uncharacterized protein</fullName>
    </submittedName>
</protein>
<dbReference type="EMBL" id="AP018227">
    <property type="protein sequence ID" value="BAY81954.1"/>
    <property type="molecule type" value="Genomic_DNA"/>
</dbReference>
<sequence length="40" mass="4554">MFSGIFLEATASIWWSLFALLGTVNPLKIPKFQIIFPQVE</sequence>
<evidence type="ECO:0000313" key="2">
    <source>
        <dbReference type="Proteomes" id="UP000218418"/>
    </source>
</evidence>
<accession>A0A1Z4LL98</accession>